<keyword evidence="2" id="KW-1185">Reference proteome</keyword>
<dbReference type="Proteomes" id="UP000295626">
    <property type="component" value="Unassembled WGS sequence"/>
</dbReference>
<gene>
    <name evidence="1" type="ORF">E1091_11435</name>
</gene>
<proteinExistence type="predicted"/>
<evidence type="ECO:0000313" key="1">
    <source>
        <dbReference type="EMBL" id="TDB93920.1"/>
    </source>
</evidence>
<feature type="non-terminal residue" evidence="1">
    <location>
        <position position="26"/>
    </location>
</feature>
<organism evidence="1 2">
    <name type="scientific">Micromonospora fluostatini</name>
    <dbReference type="NCBI Taxonomy" id="1629071"/>
    <lineage>
        <taxon>Bacteria</taxon>
        <taxon>Bacillati</taxon>
        <taxon>Actinomycetota</taxon>
        <taxon>Actinomycetes</taxon>
        <taxon>Micromonosporales</taxon>
        <taxon>Micromonosporaceae</taxon>
        <taxon>Micromonospora</taxon>
    </lineage>
</organism>
<protein>
    <submittedName>
        <fullName evidence="1">Succinate dehydrogenase/fumarate reductase iron-sulfur subunit</fullName>
    </submittedName>
</protein>
<dbReference type="EMBL" id="SMKE01000382">
    <property type="protein sequence ID" value="TDB93920.1"/>
    <property type="molecule type" value="Genomic_DNA"/>
</dbReference>
<sequence>MGSRRQFRIWRGDASGGDLTDYQVEV</sequence>
<comment type="caution">
    <text evidence="1">The sequence shown here is derived from an EMBL/GenBank/DDBJ whole genome shotgun (WGS) entry which is preliminary data.</text>
</comment>
<reference evidence="1 2" key="1">
    <citation type="submission" date="2019-02" db="EMBL/GenBank/DDBJ databases">
        <title>Draft genome sequences of novel Actinobacteria.</title>
        <authorList>
            <person name="Sahin N."/>
            <person name="Ay H."/>
            <person name="Saygin H."/>
        </authorList>
    </citation>
    <scope>NUCLEOTIDE SEQUENCE [LARGE SCALE GENOMIC DNA]</scope>
    <source>
        <strain evidence="1 2">JCM 30529</strain>
    </source>
</reference>
<accession>A0ABY2DGZ3</accession>
<evidence type="ECO:0000313" key="2">
    <source>
        <dbReference type="Proteomes" id="UP000295626"/>
    </source>
</evidence>
<name>A0ABY2DGZ3_9ACTN</name>